<protein>
    <submittedName>
        <fullName evidence="1">Uncharacterized protein</fullName>
    </submittedName>
</protein>
<sequence length="83" mass="9353">MQNCCQPKKYTLTVGRCDRVVLNDFNDDQANINTKISMEGTDASQHITLIYKQNGDEINFISDMTRLKLYNITTATITTTTTG</sequence>
<accession>A0A5B7EGT6</accession>
<name>A0A5B7EGT6_PORTR</name>
<proteinExistence type="predicted"/>
<comment type="caution">
    <text evidence="1">The sequence shown here is derived from an EMBL/GenBank/DDBJ whole genome shotgun (WGS) entry which is preliminary data.</text>
</comment>
<keyword evidence="2" id="KW-1185">Reference proteome</keyword>
<evidence type="ECO:0000313" key="1">
    <source>
        <dbReference type="EMBL" id="MPC32386.1"/>
    </source>
</evidence>
<dbReference type="AlphaFoldDB" id="A0A5B7EGT6"/>
<gene>
    <name evidence="1" type="ORF">E2C01_025696</name>
</gene>
<evidence type="ECO:0000313" key="2">
    <source>
        <dbReference type="Proteomes" id="UP000324222"/>
    </source>
</evidence>
<organism evidence="1 2">
    <name type="scientific">Portunus trituberculatus</name>
    <name type="common">Swimming crab</name>
    <name type="synonym">Neptunus trituberculatus</name>
    <dbReference type="NCBI Taxonomy" id="210409"/>
    <lineage>
        <taxon>Eukaryota</taxon>
        <taxon>Metazoa</taxon>
        <taxon>Ecdysozoa</taxon>
        <taxon>Arthropoda</taxon>
        <taxon>Crustacea</taxon>
        <taxon>Multicrustacea</taxon>
        <taxon>Malacostraca</taxon>
        <taxon>Eumalacostraca</taxon>
        <taxon>Eucarida</taxon>
        <taxon>Decapoda</taxon>
        <taxon>Pleocyemata</taxon>
        <taxon>Brachyura</taxon>
        <taxon>Eubrachyura</taxon>
        <taxon>Portunoidea</taxon>
        <taxon>Portunidae</taxon>
        <taxon>Portuninae</taxon>
        <taxon>Portunus</taxon>
    </lineage>
</organism>
<dbReference type="Proteomes" id="UP000324222">
    <property type="component" value="Unassembled WGS sequence"/>
</dbReference>
<reference evidence="1 2" key="1">
    <citation type="submission" date="2019-05" db="EMBL/GenBank/DDBJ databases">
        <title>Another draft genome of Portunus trituberculatus and its Hox gene families provides insights of decapod evolution.</title>
        <authorList>
            <person name="Jeong J.-H."/>
            <person name="Song I."/>
            <person name="Kim S."/>
            <person name="Choi T."/>
            <person name="Kim D."/>
            <person name="Ryu S."/>
            <person name="Kim W."/>
        </authorList>
    </citation>
    <scope>NUCLEOTIDE SEQUENCE [LARGE SCALE GENOMIC DNA]</scope>
    <source>
        <tissue evidence="1">Muscle</tissue>
    </source>
</reference>
<dbReference type="EMBL" id="VSRR010002616">
    <property type="protein sequence ID" value="MPC32386.1"/>
    <property type="molecule type" value="Genomic_DNA"/>
</dbReference>